<evidence type="ECO:0000313" key="3">
    <source>
        <dbReference type="Proteomes" id="UP000234323"/>
    </source>
</evidence>
<name>A0A2I1HQV5_9GLOM</name>
<accession>A0A2I1HQV5</accession>
<reference evidence="2 3" key="1">
    <citation type="submission" date="2015-10" db="EMBL/GenBank/DDBJ databases">
        <title>Genome analyses suggest a sexual origin of heterokaryosis in a supposedly ancient asexual fungus.</title>
        <authorList>
            <person name="Ropars J."/>
            <person name="Sedzielewska K."/>
            <person name="Noel J."/>
            <person name="Charron P."/>
            <person name="Farinelli L."/>
            <person name="Marton T."/>
            <person name="Kruger M."/>
            <person name="Pelin A."/>
            <person name="Brachmann A."/>
            <person name="Corradi N."/>
        </authorList>
    </citation>
    <scope>NUCLEOTIDE SEQUENCE [LARGE SCALE GENOMIC DNA]</scope>
    <source>
        <strain evidence="2 3">A4</strain>
    </source>
</reference>
<feature type="region of interest" description="Disordered" evidence="1">
    <location>
        <begin position="1"/>
        <end position="33"/>
    </location>
</feature>
<evidence type="ECO:0000313" key="2">
    <source>
        <dbReference type="EMBL" id="PKY61247.1"/>
    </source>
</evidence>
<comment type="caution">
    <text evidence="2">The sequence shown here is derived from an EMBL/GenBank/DDBJ whole genome shotgun (WGS) entry which is preliminary data.</text>
</comment>
<gene>
    <name evidence="2" type="ORF">RhiirA4_485950</name>
</gene>
<proteinExistence type="predicted"/>
<feature type="compositionally biased region" description="Polar residues" evidence="1">
    <location>
        <begin position="1"/>
        <end position="15"/>
    </location>
</feature>
<dbReference type="AlphaFoldDB" id="A0A2I1HQV5"/>
<dbReference type="Proteomes" id="UP000234323">
    <property type="component" value="Unassembled WGS sequence"/>
</dbReference>
<evidence type="ECO:0000256" key="1">
    <source>
        <dbReference type="SAM" id="MobiDB-lite"/>
    </source>
</evidence>
<sequence>MQNHITLDSNATNQILCEETPDQNQSSLNSNANHPNQFLCEELEDLKTIIQRIQNLPNTASGIEIKKQVEFQMKDFLDRNKLKITPHPFTKSIE</sequence>
<feature type="compositionally biased region" description="Polar residues" evidence="1">
    <location>
        <begin position="22"/>
        <end position="33"/>
    </location>
</feature>
<dbReference type="EMBL" id="LLXI01005096">
    <property type="protein sequence ID" value="PKY61247.1"/>
    <property type="molecule type" value="Genomic_DNA"/>
</dbReference>
<protein>
    <submittedName>
        <fullName evidence="2">Uncharacterized protein</fullName>
    </submittedName>
</protein>
<keyword evidence="3" id="KW-1185">Reference proteome</keyword>
<organism evidence="2 3">
    <name type="scientific">Rhizophagus irregularis</name>
    <dbReference type="NCBI Taxonomy" id="588596"/>
    <lineage>
        <taxon>Eukaryota</taxon>
        <taxon>Fungi</taxon>
        <taxon>Fungi incertae sedis</taxon>
        <taxon>Mucoromycota</taxon>
        <taxon>Glomeromycotina</taxon>
        <taxon>Glomeromycetes</taxon>
        <taxon>Glomerales</taxon>
        <taxon>Glomeraceae</taxon>
        <taxon>Rhizophagus</taxon>
    </lineage>
</organism>